<feature type="domain" description="C3H1-type" evidence="6">
    <location>
        <begin position="818"/>
        <end position="846"/>
    </location>
</feature>
<dbReference type="OrthoDB" id="433738at2759"/>
<sequence>MPTAANREGLLCLRRLIVALASQRPRAQIQAGQVSSVQLPRQEWRRCCCCRAESLPLPPPSSSAAPSPDLASRSTLPYPGTQEQYELFIRGLVRNLFNEGNDAYREGAWGRSLSHYTEALNISDYANSEEIHVSNEILEKLHVNRIACYSNLRLHDKVLEDCEIVLRLNENNFRALYRKSKALNELGRYKKAYDVVAKCSLAVPQDESVIKLTQELAQKLGLKIRKAYVRAKPTSSNSVSGEVLIKKPNSCVEDIESDLSEEKQETLSTVSSANFVPEMSSDLASIPVQSISSIMPLQVEKSSLPSVVLANGGNVSFSMPEACLDCGDGDDDDISIGEELDELLDSVPGSNENQTTVVRGPIPSASVAPNIAFSTTLLGTLPVGAGFVPAASFSEMYSQPLASSLENFCSSLNTFPISDSKRDLSRDGTPTLTSNNSSLLLINGPNTFFGTEDYMGIAGQTRNDCSHIFSSGTANIAASLVGRNPLEGTHELRQACQLCFVKTGPKLLDFTYHPNLEHKCKKDILIGKIKNSEDKSWKKIRPRPTKTQYVGPYYICKDVAAEEECRYPGHCTFAYCQEEIDVWTLERKGAFNREAVFGGNGNINFTVSQLLQEHHGLFMFLCEKCFDHKPRIISKRNKDNSSCSHPAMHDFEDNKCLVHILRETTVKYSKIRSFHVQCQLDLCRHEVRYGCLREDECFYAHSLVELKVWIMQNETGISHDTIAQESKKYWQNMEANAHGAQILGNQMKHGSLNLKMKFVCAQCWRHGQVSEPDKNKKYCSAKKAGHPWTKDRRVVLVMSNERKKWMTIRPLPTKKQVPSQFDLCNHIASGKKCQYVGNCSFAHSPEEREMWTYMKENSIQDMEQLYEMWLKSQKPEKEDTATQANKENGKQIHMPTDYAEVTVDFHCWMCGKNCNSEKQWQGHISSEKHKEKVFHTEDDQNCWQHRFPTGYFNICDRYMAGTCIEGNSCKFAHGNAELREWEERRDVLRMKLSKARKDHLIAPNDNDFGKYSFLFKDLN</sequence>
<evidence type="ECO:0000256" key="1">
    <source>
        <dbReference type="ARBA" id="ARBA00022723"/>
    </source>
</evidence>
<dbReference type="GO" id="GO:0035198">
    <property type="term" value="F:miRNA binding"/>
    <property type="evidence" value="ECO:0007669"/>
    <property type="project" value="Ensembl"/>
</dbReference>
<feature type="zinc finger region" description="C3H1-type" evidence="4">
    <location>
        <begin position="818"/>
        <end position="846"/>
    </location>
</feature>
<dbReference type="GO" id="GO:0008270">
    <property type="term" value="F:zinc ion binding"/>
    <property type="evidence" value="ECO:0007669"/>
    <property type="project" value="UniProtKB-KW"/>
</dbReference>
<dbReference type="GeneID" id="115659128"/>
<keyword evidence="3 4" id="KW-0862">Zinc</keyword>
<dbReference type="Ensembl" id="ENSGEVT00005021933.1">
    <property type="protein sequence ID" value="ENSGEVP00005020884.1"/>
    <property type="gene ID" value="ENSGEVG00005014807.1"/>
</dbReference>
<feature type="zinc finger region" description="C3H1-type" evidence="4">
    <location>
        <begin position="682"/>
        <end position="704"/>
    </location>
</feature>
<dbReference type="Gene3D" id="4.10.1000.10">
    <property type="entry name" value="Zinc finger, CCCH-type"/>
    <property type="match status" value="1"/>
</dbReference>
<dbReference type="SMART" id="SM00356">
    <property type="entry name" value="ZnF_C3H1"/>
    <property type="match status" value="3"/>
</dbReference>
<feature type="domain" description="C3H1-type" evidence="6">
    <location>
        <begin position="954"/>
        <end position="976"/>
    </location>
</feature>
<dbReference type="Gene3D" id="1.25.40.10">
    <property type="entry name" value="Tetratricopeptide repeat domain"/>
    <property type="match status" value="1"/>
</dbReference>
<accession>A0A8C4Y6K5</accession>
<keyword evidence="1 4" id="KW-0479">Metal-binding</keyword>
<dbReference type="SMART" id="SM00028">
    <property type="entry name" value="TPR"/>
    <property type="match status" value="2"/>
</dbReference>
<dbReference type="InterPro" id="IPR039691">
    <property type="entry name" value="ZC3H7A/B"/>
</dbReference>
<feature type="domain" description="C3H1-type" evidence="6">
    <location>
        <begin position="682"/>
        <end position="704"/>
    </location>
</feature>
<organism evidence="7 8">
    <name type="scientific">Gopherus evgoodei</name>
    <name type="common">Goodes thornscrub tortoise</name>
    <dbReference type="NCBI Taxonomy" id="1825980"/>
    <lineage>
        <taxon>Eukaryota</taxon>
        <taxon>Metazoa</taxon>
        <taxon>Chordata</taxon>
        <taxon>Craniata</taxon>
        <taxon>Vertebrata</taxon>
        <taxon>Euteleostomi</taxon>
        <taxon>Archelosauria</taxon>
        <taxon>Testudinata</taxon>
        <taxon>Testudines</taxon>
        <taxon>Cryptodira</taxon>
        <taxon>Durocryptodira</taxon>
        <taxon>Testudinoidea</taxon>
        <taxon>Testudinidae</taxon>
        <taxon>Gopherus</taxon>
    </lineage>
</organism>
<evidence type="ECO:0000256" key="5">
    <source>
        <dbReference type="SAM" id="MobiDB-lite"/>
    </source>
</evidence>
<evidence type="ECO:0000256" key="3">
    <source>
        <dbReference type="ARBA" id="ARBA00022833"/>
    </source>
</evidence>
<reference evidence="7" key="2">
    <citation type="submission" date="2025-08" db="UniProtKB">
        <authorList>
            <consortium name="Ensembl"/>
        </authorList>
    </citation>
    <scope>IDENTIFICATION</scope>
</reference>
<dbReference type="PANTHER" id="PTHR14928:SF13">
    <property type="entry name" value="ZINC FINGER CCCH DOMAIN-CONTAINING PROTEIN 7A"/>
    <property type="match status" value="1"/>
</dbReference>
<evidence type="ECO:0000259" key="6">
    <source>
        <dbReference type="PROSITE" id="PS50103"/>
    </source>
</evidence>
<name>A0A8C4Y6K5_9SAUR</name>
<evidence type="ECO:0000256" key="2">
    <source>
        <dbReference type="ARBA" id="ARBA00022771"/>
    </source>
</evidence>
<dbReference type="Gene3D" id="3.30.160.60">
    <property type="entry name" value="Classic Zinc Finger"/>
    <property type="match status" value="1"/>
</dbReference>
<dbReference type="CTD" id="29066"/>
<dbReference type="SUPFAM" id="SSF57667">
    <property type="entry name" value="beta-beta-alpha zinc fingers"/>
    <property type="match status" value="1"/>
</dbReference>
<keyword evidence="2 4" id="KW-0863">Zinc-finger</keyword>
<evidence type="ECO:0000256" key="4">
    <source>
        <dbReference type="PROSITE-ProRule" id="PRU00723"/>
    </source>
</evidence>
<dbReference type="AlphaFoldDB" id="A0A8C4Y6K5"/>
<feature type="zinc finger region" description="C3H1-type" evidence="4">
    <location>
        <begin position="954"/>
        <end position="976"/>
    </location>
</feature>
<dbReference type="InterPro" id="IPR036236">
    <property type="entry name" value="Znf_C2H2_sf"/>
</dbReference>
<reference evidence="7" key="3">
    <citation type="submission" date="2025-09" db="UniProtKB">
        <authorList>
            <consortium name="Ensembl"/>
        </authorList>
    </citation>
    <scope>IDENTIFICATION</scope>
</reference>
<dbReference type="Proteomes" id="UP000694390">
    <property type="component" value="Chromosome 10"/>
</dbReference>
<reference evidence="7" key="1">
    <citation type="submission" date="2019-06" db="EMBL/GenBank/DDBJ databases">
        <title>G10K-VGP Goodes thornscrub tortoise genome, primary haplotype.</title>
        <authorList>
            <person name="Murphy B."/>
            <person name="Edwards T."/>
            <person name="Rhie A."/>
            <person name="Koren S."/>
            <person name="Phillippy A."/>
            <person name="Fedrigo O."/>
            <person name="Haase B."/>
            <person name="Mountcastle J."/>
            <person name="Lewin H."/>
            <person name="Damas J."/>
            <person name="Howe K."/>
            <person name="Formenti G."/>
            <person name="Myers G."/>
            <person name="Durbin R."/>
            <person name="Jarvis E.D."/>
        </authorList>
    </citation>
    <scope>NUCLEOTIDE SEQUENCE [LARGE SCALE GENOMIC DNA]</scope>
</reference>
<protein>
    <submittedName>
        <fullName evidence="7">Zinc finger CCCH-type containing 7A</fullName>
    </submittedName>
</protein>
<dbReference type="GeneTree" id="ENSGT00390000018542"/>
<proteinExistence type="predicted"/>
<dbReference type="RefSeq" id="XP_030434814.1">
    <property type="nucleotide sequence ID" value="XM_030578954.1"/>
</dbReference>
<dbReference type="SUPFAM" id="SSF48452">
    <property type="entry name" value="TPR-like"/>
    <property type="match status" value="1"/>
</dbReference>
<dbReference type="InterPro" id="IPR036855">
    <property type="entry name" value="Znf_CCCH_sf"/>
</dbReference>
<dbReference type="PANTHER" id="PTHR14928">
    <property type="entry name" value="MICRO-RNA BINDING ZINC FINGER CCCH DOMAIN-CONTAINING PROTEIN 7"/>
    <property type="match status" value="1"/>
</dbReference>
<dbReference type="SUPFAM" id="SSF90229">
    <property type="entry name" value="CCCH zinc finger"/>
    <property type="match status" value="2"/>
</dbReference>
<dbReference type="PROSITE" id="PS50103">
    <property type="entry name" value="ZF_C3H1"/>
    <property type="match status" value="3"/>
</dbReference>
<dbReference type="GO" id="GO:0035196">
    <property type="term" value="P:miRNA processing"/>
    <property type="evidence" value="ECO:0007669"/>
    <property type="project" value="Ensembl"/>
</dbReference>
<feature type="compositionally biased region" description="Low complexity" evidence="5">
    <location>
        <begin position="62"/>
        <end position="72"/>
    </location>
</feature>
<keyword evidence="8" id="KW-1185">Reference proteome</keyword>
<feature type="region of interest" description="Disordered" evidence="5">
    <location>
        <begin position="56"/>
        <end position="76"/>
    </location>
</feature>
<dbReference type="InterPro" id="IPR011990">
    <property type="entry name" value="TPR-like_helical_dom_sf"/>
</dbReference>
<evidence type="ECO:0000313" key="8">
    <source>
        <dbReference type="Proteomes" id="UP000694390"/>
    </source>
</evidence>
<dbReference type="Pfam" id="PF00642">
    <property type="entry name" value="zf-CCCH"/>
    <property type="match status" value="1"/>
</dbReference>
<dbReference type="InterPro" id="IPR019734">
    <property type="entry name" value="TPR_rpt"/>
</dbReference>
<evidence type="ECO:0000313" key="7">
    <source>
        <dbReference type="Ensembl" id="ENSGEVP00005020884.1"/>
    </source>
</evidence>
<dbReference type="GO" id="GO:0010608">
    <property type="term" value="P:post-transcriptional regulation of gene expression"/>
    <property type="evidence" value="ECO:0007669"/>
    <property type="project" value="Ensembl"/>
</dbReference>
<dbReference type="InterPro" id="IPR000571">
    <property type="entry name" value="Znf_CCCH"/>
</dbReference>
<gene>
    <name evidence="7" type="primary">ZC3H7A</name>
</gene>